<gene>
    <name evidence="2" type="ORF">DEO45_14225</name>
</gene>
<feature type="signal peptide" evidence="1">
    <location>
        <begin position="1"/>
        <end position="19"/>
    </location>
</feature>
<name>A0A368KAI0_9GAMM</name>
<dbReference type="EMBL" id="QFWQ01000009">
    <property type="protein sequence ID" value="RCS28854.1"/>
    <property type="molecule type" value="Genomic_DNA"/>
</dbReference>
<evidence type="ECO:0000313" key="2">
    <source>
        <dbReference type="EMBL" id="RCS28854.1"/>
    </source>
</evidence>
<accession>A0A368KAI0</accession>
<evidence type="ECO:0000256" key="1">
    <source>
        <dbReference type="SAM" id="SignalP"/>
    </source>
</evidence>
<organism evidence="2 3">
    <name type="scientific">Rhodanobacter denitrificans</name>
    <dbReference type="NCBI Taxonomy" id="666685"/>
    <lineage>
        <taxon>Bacteria</taxon>
        <taxon>Pseudomonadati</taxon>
        <taxon>Pseudomonadota</taxon>
        <taxon>Gammaproteobacteria</taxon>
        <taxon>Lysobacterales</taxon>
        <taxon>Rhodanobacteraceae</taxon>
        <taxon>Rhodanobacter</taxon>
    </lineage>
</organism>
<feature type="chain" id="PRO_5016967210" evidence="1">
    <location>
        <begin position="20"/>
        <end position="115"/>
    </location>
</feature>
<dbReference type="AlphaFoldDB" id="A0A368KAI0"/>
<proteinExistence type="predicted"/>
<protein>
    <submittedName>
        <fullName evidence="2">Uncharacterized protein</fullName>
    </submittedName>
</protein>
<keyword evidence="3" id="KW-1185">Reference proteome</keyword>
<keyword evidence="1" id="KW-0732">Signal</keyword>
<evidence type="ECO:0000313" key="3">
    <source>
        <dbReference type="Proteomes" id="UP000252387"/>
    </source>
</evidence>
<reference evidence="2 3" key="1">
    <citation type="submission" date="2018-05" db="EMBL/GenBank/DDBJ databases">
        <title>Draft genome sequence of Rhodanobacter denitrificans Yn1 isolated from gold copper mine.</title>
        <authorList>
            <person name="Yang N."/>
            <person name="Mazhar H.S."/>
            <person name="Rensing C."/>
        </authorList>
    </citation>
    <scope>NUCLEOTIDE SEQUENCE [LARGE SCALE GENOMIC DNA]</scope>
    <source>
        <strain evidence="2 3">Yn1</strain>
    </source>
</reference>
<sequence length="115" mass="12726">MLATLLLSSIVLIGCAAHATQEAAVPTPGERFSISQSELPKVKDQAAHGDVSAINKLVDYYMLYLGDEDQGILWLERLGDTGDTEARKNVLTFYQRHPSANNTKHLELLKARWGM</sequence>
<dbReference type="Proteomes" id="UP000252387">
    <property type="component" value="Unassembled WGS sequence"/>
</dbReference>
<comment type="caution">
    <text evidence="2">The sequence shown here is derived from an EMBL/GenBank/DDBJ whole genome shotgun (WGS) entry which is preliminary data.</text>
</comment>